<accession>A0A443SBW3</accession>
<dbReference type="PANTHER" id="PTHR48015">
    <property type="entry name" value="SERINE/THREONINE-PROTEIN KINASE TAO"/>
    <property type="match status" value="1"/>
</dbReference>
<dbReference type="InterPro" id="IPR000719">
    <property type="entry name" value="Prot_kinase_dom"/>
</dbReference>
<evidence type="ECO:0000259" key="2">
    <source>
        <dbReference type="PROSITE" id="PS50011"/>
    </source>
</evidence>
<sequence length="557" mass="63979">MDGEGENVHDTKNLRIISADNFRKGKQIAKGSFGDIYKATHKETGAECSIIIVKLSSSYDLKDICQRFNACSKLSHRNIIEYLNISFDTGNHSIDEPFYVNDTFIIYGDESIYQPKFACIQMNECTQSLSDYMIEYGGVNQETRIDIMHQIVNGSYYLSSRGFNHINLNWDFIIFDENYEIKLLYFMPLNPINCTTEGRTRMNFNYEEKEIVYNLGLVWLQICLNIEKDSDLFVKLLFNFRNGNVPNYAKNFITENESIILANVLTKDTERRYSLNAVRNFMNEKLPNAGGIYGLKMVHGENKVNLRGKEMANYVEPRVFAQESKEHNERQNDFDQMEINHASHKYPNKKSSGEHKPESHGNKKVEKDRIPIKSIAQQISKSNENCDFDNRKNNNTRNNSSNRQQSNNNSNTSTVNVAHNTEMGMASYLLDKHVESRNKAYEAGLEAGKTSHTTGHNEGSRSSSENFIRCHNISEGHAHFGSQKKYDVDNSNEDNCQHPQSEAHAMLRELKKINALSQKQAYEHGLASAIADARHKEFLERLERDNQKRMQNSCTIS</sequence>
<evidence type="ECO:0000313" key="4">
    <source>
        <dbReference type="Proteomes" id="UP000288716"/>
    </source>
</evidence>
<dbReference type="Gene3D" id="3.30.200.20">
    <property type="entry name" value="Phosphorylase Kinase, domain 1"/>
    <property type="match status" value="1"/>
</dbReference>
<dbReference type="Pfam" id="PF00069">
    <property type="entry name" value="Pkinase"/>
    <property type="match status" value="1"/>
</dbReference>
<dbReference type="Gene3D" id="1.10.510.10">
    <property type="entry name" value="Transferase(Phosphotransferase) domain 1"/>
    <property type="match status" value="1"/>
</dbReference>
<dbReference type="InterPro" id="IPR011009">
    <property type="entry name" value="Kinase-like_dom_sf"/>
</dbReference>
<dbReference type="GO" id="GO:0043408">
    <property type="term" value="P:regulation of MAPK cascade"/>
    <property type="evidence" value="ECO:0007669"/>
    <property type="project" value="TreeGrafter"/>
</dbReference>
<keyword evidence="3" id="KW-0808">Transferase</keyword>
<dbReference type="AlphaFoldDB" id="A0A443SBW3"/>
<dbReference type="Proteomes" id="UP000288716">
    <property type="component" value="Unassembled WGS sequence"/>
</dbReference>
<dbReference type="EMBL" id="NCKV01004136">
    <property type="protein sequence ID" value="RWS25033.1"/>
    <property type="molecule type" value="Genomic_DNA"/>
</dbReference>
<dbReference type="SUPFAM" id="SSF56112">
    <property type="entry name" value="Protein kinase-like (PK-like)"/>
    <property type="match status" value="1"/>
</dbReference>
<keyword evidence="4" id="KW-1185">Reference proteome</keyword>
<dbReference type="GO" id="GO:0000165">
    <property type="term" value="P:MAPK cascade"/>
    <property type="evidence" value="ECO:0007669"/>
    <property type="project" value="TreeGrafter"/>
</dbReference>
<dbReference type="VEuPathDB" id="VectorBase:LDEU007007"/>
<dbReference type="InterPro" id="IPR050285">
    <property type="entry name" value="STE20_Ser/Thr_kinase"/>
</dbReference>
<dbReference type="GO" id="GO:0048812">
    <property type="term" value="P:neuron projection morphogenesis"/>
    <property type="evidence" value="ECO:0007669"/>
    <property type="project" value="TreeGrafter"/>
</dbReference>
<dbReference type="GO" id="GO:0005524">
    <property type="term" value="F:ATP binding"/>
    <property type="evidence" value="ECO:0007669"/>
    <property type="project" value="InterPro"/>
</dbReference>
<gene>
    <name evidence="3" type="ORF">B4U80_13135</name>
</gene>
<dbReference type="STRING" id="299467.A0A443SBW3"/>
<evidence type="ECO:0000313" key="3">
    <source>
        <dbReference type="EMBL" id="RWS25033.1"/>
    </source>
</evidence>
<dbReference type="GO" id="GO:0004674">
    <property type="term" value="F:protein serine/threonine kinase activity"/>
    <property type="evidence" value="ECO:0007669"/>
    <property type="project" value="TreeGrafter"/>
</dbReference>
<evidence type="ECO:0000256" key="1">
    <source>
        <dbReference type="SAM" id="MobiDB-lite"/>
    </source>
</evidence>
<feature type="compositionally biased region" description="Polar residues" evidence="1">
    <location>
        <begin position="375"/>
        <end position="385"/>
    </location>
</feature>
<dbReference type="PROSITE" id="PS50011">
    <property type="entry name" value="PROTEIN_KINASE_DOM"/>
    <property type="match status" value="1"/>
</dbReference>
<reference evidence="3 4" key="1">
    <citation type="journal article" date="2018" name="Gigascience">
        <title>Genomes of trombidid mites reveal novel predicted allergens and laterally-transferred genes associated with secondary metabolism.</title>
        <authorList>
            <person name="Dong X."/>
            <person name="Chaisiri K."/>
            <person name="Xia D."/>
            <person name="Armstrong S.D."/>
            <person name="Fang Y."/>
            <person name="Donnelly M.J."/>
            <person name="Kadowaki T."/>
            <person name="McGarry J.W."/>
            <person name="Darby A.C."/>
            <person name="Makepeace B.L."/>
        </authorList>
    </citation>
    <scope>NUCLEOTIDE SEQUENCE [LARGE SCALE GENOMIC DNA]</scope>
    <source>
        <strain evidence="3">UoL-UT</strain>
    </source>
</reference>
<feature type="domain" description="Protein kinase" evidence="2">
    <location>
        <begin position="22"/>
        <end position="286"/>
    </location>
</feature>
<feature type="compositionally biased region" description="Low complexity" evidence="1">
    <location>
        <begin position="393"/>
        <end position="415"/>
    </location>
</feature>
<organism evidence="3 4">
    <name type="scientific">Leptotrombidium deliense</name>
    <dbReference type="NCBI Taxonomy" id="299467"/>
    <lineage>
        <taxon>Eukaryota</taxon>
        <taxon>Metazoa</taxon>
        <taxon>Ecdysozoa</taxon>
        <taxon>Arthropoda</taxon>
        <taxon>Chelicerata</taxon>
        <taxon>Arachnida</taxon>
        <taxon>Acari</taxon>
        <taxon>Acariformes</taxon>
        <taxon>Trombidiformes</taxon>
        <taxon>Prostigmata</taxon>
        <taxon>Anystina</taxon>
        <taxon>Parasitengona</taxon>
        <taxon>Trombiculoidea</taxon>
        <taxon>Trombiculidae</taxon>
        <taxon>Leptotrombidium</taxon>
    </lineage>
</organism>
<keyword evidence="3" id="KW-0418">Kinase</keyword>
<proteinExistence type="predicted"/>
<protein>
    <submittedName>
        <fullName evidence="3">Serine/Threonine kinase domain protein-like protein</fullName>
    </submittedName>
</protein>
<feature type="compositionally biased region" description="Basic and acidic residues" evidence="1">
    <location>
        <begin position="351"/>
        <end position="371"/>
    </location>
</feature>
<comment type="caution">
    <text evidence="3">The sequence shown here is derived from an EMBL/GenBank/DDBJ whole genome shotgun (WGS) entry which is preliminary data.</text>
</comment>
<name>A0A443SBW3_9ACAR</name>
<dbReference type="PANTHER" id="PTHR48015:SF16">
    <property type="entry name" value="SERINE_THREONINE-PROTEIN KINASE SULU"/>
    <property type="match status" value="1"/>
</dbReference>
<dbReference type="GO" id="GO:0005737">
    <property type="term" value="C:cytoplasm"/>
    <property type="evidence" value="ECO:0007669"/>
    <property type="project" value="TreeGrafter"/>
</dbReference>
<dbReference type="SMART" id="SM00220">
    <property type="entry name" value="S_TKc"/>
    <property type="match status" value="1"/>
</dbReference>
<feature type="region of interest" description="Disordered" evidence="1">
    <location>
        <begin position="344"/>
        <end position="415"/>
    </location>
</feature>